<name>A0A1F5N334_9BACT</name>
<dbReference type="SUPFAM" id="SSF53623">
    <property type="entry name" value="MurD-like peptide ligases, catalytic domain"/>
    <property type="match status" value="1"/>
</dbReference>
<dbReference type="Pfam" id="PF08245">
    <property type="entry name" value="Mur_ligase_M"/>
    <property type="match status" value="1"/>
</dbReference>
<dbReference type="STRING" id="1797794.A3H40_00610"/>
<dbReference type="Gene3D" id="3.40.1190.10">
    <property type="entry name" value="Mur-like, catalytic domain"/>
    <property type="match status" value="1"/>
</dbReference>
<proteinExistence type="predicted"/>
<feature type="domain" description="Mur ligase central" evidence="5">
    <location>
        <begin position="39"/>
        <end position="225"/>
    </location>
</feature>
<dbReference type="Pfam" id="PF02875">
    <property type="entry name" value="Mur_ligase_C"/>
    <property type="match status" value="1"/>
</dbReference>
<comment type="caution">
    <text evidence="6">The sequence shown here is derived from an EMBL/GenBank/DDBJ whole genome shotgun (WGS) entry which is preliminary data.</text>
</comment>
<dbReference type="PANTHER" id="PTHR43024">
    <property type="entry name" value="UDP-N-ACETYLMURAMOYL-TRIPEPTIDE--D-ALANYL-D-ALANINE LIGASE"/>
    <property type="match status" value="1"/>
</dbReference>
<dbReference type="AlphaFoldDB" id="A0A1F5N334"/>
<evidence type="ECO:0008006" key="8">
    <source>
        <dbReference type="Google" id="ProtNLM"/>
    </source>
</evidence>
<evidence type="ECO:0000256" key="2">
    <source>
        <dbReference type="ARBA" id="ARBA00022741"/>
    </source>
</evidence>
<reference evidence="6 7" key="1">
    <citation type="journal article" date="2016" name="Nat. Commun.">
        <title>Thousands of microbial genomes shed light on interconnected biogeochemical processes in an aquifer system.</title>
        <authorList>
            <person name="Anantharaman K."/>
            <person name="Brown C.T."/>
            <person name="Hug L.A."/>
            <person name="Sharon I."/>
            <person name="Castelle C.J."/>
            <person name="Probst A.J."/>
            <person name="Thomas B.C."/>
            <person name="Singh A."/>
            <person name="Wilkins M.J."/>
            <person name="Karaoz U."/>
            <person name="Brodie E.L."/>
            <person name="Williams K.H."/>
            <person name="Hubbard S.S."/>
            <person name="Banfield J.F."/>
        </authorList>
    </citation>
    <scope>NUCLEOTIDE SEQUENCE [LARGE SCALE GENOMIC DNA]</scope>
</reference>
<feature type="domain" description="Mur ligase C-terminal" evidence="4">
    <location>
        <begin position="248"/>
        <end position="373"/>
    </location>
</feature>
<dbReference type="Gene3D" id="3.90.190.20">
    <property type="entry name" value="Mur ligase, C-terminal domain"/>
    <property type="match status" value="1"/>
</dbReference>
<dbReference type="GO" id="GO:0016881">
    <property type="term" value="F:acid-amino acid ligase activity"/>
    <property type="evidence" value="ECO:0007669"/>
    <property type="project" value="InterPro"/>
</dbReference>
<accession>A0A1F5N334</accession>
<keyword evidence="1" id="KW-0436">Ligase</keyword>
<dbReference type="InterPro" id="IPR051046">
    <property type="entry name" value="MurCDEF_CellWall_CoF430Synth"/>
</dbReference>
<dbReference type="InterPro" id="IPR004101">
    <property type="entry name" value="Mur_ligase_C"/>
</dbReference>
<dbReference type="InterPro" id="IPR036615">
    <property type="entry name" value="Mur_ligase_C_dom_sf"/>
</dbReference>
<dbReference type="Proteomes" id="UP000177057">
    <property type="component" value="Unassembled WGS sequence"/>
</dbReference>
<dbReference type="SUPFAM" id="SSF53244">
    <property type="entry name" value="MurD-like peptide ligases, peptide-binding domain"/>
    <property type="match status" value="1"/>
</dbReference>
<evidence type="ECO:0000259" key="5">
    <source>
        <dbReference type="Pfam" id="PF08245"/>
    </source>
</evidence>
<dbReference type="PANTHER" id="PTHR43024:SF1">
    <property type="entry name" value="UDP-N-ACETYLMURAMOYL-TRIPEPTIDE--D-ALANYL-D-ALANINE LIGASE"/>
    <property type="match status" value="1"/>
</dbReference>
<evidence type="ECO:0000256" key="3">
    <source>
        <dbReference type="ARBA" id="ARBA00022840"/>
    </source>
</evidence>
<dbReference type="InterPro" id="IPR013221">
    <property type="entry name" value="Mur_ligase_cen"/>
</dbReference>
<sequence>MDIQTEMQVTAFKKPLHLLRIYLARQYTKLYPKKIYNSVTGSVGKTTCVQAAAAVLSTKFKTLATQPNLDPIFNIPTTLLKVNPTIDKVILEMGIEYKGEMDFYLSLVSPQTVIFTKISYAHSQNLGNLDGIIEEKGRLIEQLDEHGVAILNYDDSNCRRLAKKCSGSVIYFGTDPQNCTVWAGNVKIEGFKTTFELNLGVERVKVNYNLLGYHQIYSAMAAATLGIVNHVPLTKIKLALESLQPAEHRMQAVSGPNGSTILDDTYNCSPAALEAAIDTLLQVNARRRLLVLGEMKELGPISEKLHRFVAQKIYKEKIDQVFLGLGQTQFIWDELKSLGFWEERVEGNLQNSQMVNKLLKSLGKGDVVLIKGSHAVRLDEVVKRIARKNL</sequence>
<gene>
    <name evidence="6" type="ORF">A3H40_00610</name>
</gene>
<protein>
    <recommendedName>
        <fullName evidence="8">UDP-N-acetylmuramoyl-tripeptide--D-alanyl-D-alanine ligase</fullName>
    </recommendedName>
</protein>
<dbReference type="GO" id="GO:0005524">
    <property type="term" value="F:ATP binding"/>
    <property type="evidence" value="ECO:0007669"/>
    <property type="project" value="UniProtKB-KW"/>
</dbReference>
<keyword evidence="3" id="KW-0067">ATP-binding</keyword>
<dbReference type="EMBL" id="MFDV01000013">
    <property type="protein sequence ID" value="OGE72027.1"/>
    <property type="molecule type" value="Genomic_DNA"/>
</dbReference>
<evidence type="ECO:0000259" key="4">
    <source>
        <dbReference type="Pfam" id="PF02875"/>
    </source>
</evidence>
<organism evidence="6 7">
    <name type="scientific">Candidatus Daviesbacteria bacterium RIFCSPLOWO2_02_FULL_38_15</name>
    <dbReference type="NCBI Taxonomy" id="1797794"/>
    <lineage>
        <taxon>Bacteria</taxon>
        <taxon>Candidatus Daviesiibacteriota</taxon>
    </lineage>
</organism>
<evidence type="ECO:0000256" key="1">
    <source>
        <dbReference type="ARBA" id="ARBA00022598"/>
    </source>
</evidence>
<dbReference type="InterPro" id="IPR036565">
    <property type="entry name" value="Mur-like_cat_sf"/>
</dbReference>
<evidence type="ECO:0000313" key="7">
    <source>
        <dbReference type="Proteomes" id="UP000177057"/>
    </source>
</evidence>
<keyword evidence="2" id="KW-0547">Nucleotide-binding</keyword>
<evidence type="ECO:0000313" key="6">
    <source>
        <dbReference type="EMBL" id="OGE72027.1"/>
    </source>
</evidence>